<dbReference type="AlphaFoldDB" id="K3XUH9"/>
<evidence type="ECO:0000313" key="2">
    <source>
        <dbReference type="Proteomes" id="UP000004995"/>
    </source>
</evidence>
<dbReference type="HOGENOM" id="CLU_3072288_0_0_1"/>
<keyword evidence="2" id="KW-1185">Reference proteome</keyword>
<sequence length="53" mass="6072">METNLCAHQILQNNQIYQGVTEPLQVIFTRKLLASASEFSCTFDKIELRVLTD</sequence>
<evidence type="ECO:0000313" key="1">
    <source>
        <dbReference type="EnsemblPlants" id="KQL08339"/>
    </source>
</evidence>
<accession>K3XUH9</accession>
<protein>
    <submittedName>
        <fullName evidence="1">Uncharacterized protein</fullName>
    </submittedName>
</protein>
<dbReference type="Proteomes" id="UP000004995">
    <property type="component" value="Unassembled WGS sequence"/>
</dbReference>
<dbReference type="InParanoid" id="K3XUH9"/>
<name>K3XUH9_SETIT</name>
<dbReference type="EnsemblPlants" id="KQL08339">
    <property type="protein sequence ID" value="KQL08339"/>
    <property type="gene ID" value="SETIT_005586mg"/>
</dbReference>
<reference evidence="1" key="2">
    <citation type="submission" date="2018-08" db="UniProtKB">
        <authorList>
            <consortium name="EnsemblPlants"/>
        </authorList>
    </citation>
    <scope>IDENTIFICATION</scope>
    <source>
        <strain evidence="1">Yugu1</strain>
    </source>
</reference>
<organism evidence="1 2">
    <name type="scientific">Setaria italica</name>
    <name type="common">Foxtail millet</name>
    <name type="synonym">Panicum italicum</name>
    <dbReference type="NCBI Taxonomy" id="4555"/>
    <lineage>
        <taxon>Eukaryota</taxon>
        <taxon>Viridiplantae</taxon>
        <taxon>Streptophyta</taxon>
        <taxon>Embryophyta</taxon>
        <taxon>Tracheophyta</taxon>
        <taxon>Spermatophyta</taxon>
        <taxon>Magnoliopsida</taxon>
        <taxon>Liliopsida</taxon>
        <taxon>Poales</taxon>
        <taxon>Poaceae</taxon>
        <taxon>PACMAD clade</taxon>
        <taxon>Panicoideae</taxon>
        <taxon>Panicodae</taxon>
        <taxon>Paniceae</taxon>
        <taxon>Cenchrinae</taxon>
        <taxon>Setaria</taxon>
    </lineage>
</organism>
<reference evidence="2" key="1">
    <citation type="journal article" date="2012" name="Nat. Biotechnol.">
        <title>Reference genome sequence of the model plant Setaria.</title>
        <authorList>
            <person name="Bennetzen J.L."/>
            <person name="Schmutz J."/>
            <person name="Wang H."/>
            <person name="Percifield R."/>
            <person name="Hawkins J."/>
            <person name="Pontaroli A.C."/>
            <person name="Estep M."/>
            <person name="Feng L."/>
            <person name="Vaughn J.N."/>
            <person name="Grimwood J."/>
            <person name="Jenkins J."/>
            <person name="Barry K."/>
            <person name="Lindquist E."/>
            <person name="Hellsten U."/>
            <person name="Deshpande S."/>
            <person name="Wang X."/>
            <person name="Wu X."/>
            <person name="Mitros T."/>
            <person name="Triplett J."/>
            <person name="Yang X."/>
            <person name="Ye C.Y."/>
            <person name="Mauro-Herrera M."/>
            <person name="Wang L."/>
            <person name="Li P."/>
            <person name="Sharma M."/>
            <person name="Sharma R."/>
            <person name="Ronald P.C."/>
            <person name="Panaud O."/>
            <person name="Kellogg E.A."/>
            <person name="Brutnell T.P."/>
            <person name="Doust A.N."/>
            <person name="Tuskan G.A."/>
            <person name="Rokhsar D."/>
            <person name="Devos K.M."/>
        </authorList>
    </citation>
    <scope>NUCLEOTIDE SEQUENCE [LARGE SCALE GENOMIC DNA]</scope>
    <source>
        <strain evidence="2">cv. Yugu1</strain>
    </source>
</reference>
<dbReference type="EMBL" id="AGNK02003436">
    <property type="status" value="NOT_ANNOTATED_CDS"/>
    <property type="molecule type" value="Genomic_DNA"/>
</dbReference>
<dbReference type="Gramene" id="KQL08339">
    <property type="protein sequence ID" value="KQL08339"/>
    <property type="gene ID" value="SETIT_005586mg"/>
</dbReference>
<proteinExistence type="predicted"/>